<feature type="domain" description="HPr" evidence="9">
    <location>
        <begin position="154"/>
        <end position="237"/>
    </location>
</feature>
<keyword evidence="6" id="KW-0808">Transferase</keyword>
<evidence type="ECO:0000256" key="7">
    <source>
        <dbReference type="ARBA" id="ARBA00046577"/>
    </source>
</evidence>
<dbReference type="Pfam" id="PF03610">
    <property type="entry name" value="EIIA-man"/>
    <property type="match status" value="1"/>
</dbReference>
<dbReference type="PROSITE" id="PS51350">
    <property type="entry name" value="PTS_HPR_DOM"/>
    <property type="match status" value="1"/>
</dbReference>
<organism evidence="10 11">
    <name type="scientific">Schumannella luteola</name>
    <dbReference type="NCBI Taxonomy" id="472059"/>
    <lineage>
        <taxon>Bacteria</taxon>
        <taxon>Bacillati</taxon>
        <taxon>Actinomycetota</taxon>
        <taxon>Actinomycetes</taxon>
        <taxon>Micrococcales</taxon>
        <taxon>Microbacteriaceae</taxon>
        <taxon>Schumannella</taxon>
    </lineage>
</organism>
<evidence type="ECO:0000259" key="8">
    <source>
        <dbReference type="PROSITE" id="PS51096"/>
    </source>
</evidence>
<protein>
    <recommendedName>
        <fullName evidence="5">Phosphocarrier protein HPr</fullName>
        <ecNumber evidence="4">2.7.1.121</ecNumber>
    </recommendedName>
</protein>
<dbReference type="NCBIfam" id="TIGR01003">
    <property type="entry name" value="PTS_HPr_family"/>
    <property type="match status" value="1"/>
</dbReference>
<proteinExistence type="predicted"/>
<dbReference type="NCBIfam" id="TIGR02364">
    <property type="entry name" value="dha_pts"/>
    <property type="match status" value="1"/>
</dbReference>
<dbReference type="InterPro" id="IPR001020">
    <property type="entry name" value="PTS_HPr_His_P_site"/>
</dbReference>
<evidence type="ECO:0000256" key="4">
    <source>
        <dbReference type="ARBA" id="ARBA00012095"/>
    </source>
</evidence>
<dbReference type="PANTHER" id="PTHR38594:SF1">
    <property type="entry name" value="PEP-DEPENDENT DIHYDROXYACETONE KINASE, PHOSPHORYL DONOR SUBUNIT DHAM"/>
    <property type="match status" value="1"/>
</dbReference>
<dbReference type="InterPro" id="IPR039643">
    <property type="entry name" value="DhaM"/>
</dbReference>
<evidence type="ECO:0000256" key="1">
    <source>
        <dbReference type="ARBA" id="ARBA00001113"/>
    </source>
</evidence>
<feature type="domain" description="PTS EIIA type-4" evidence="8">
    <location>
        <begin position="2"/>
        <end position="138"/>
    </location>
</feature>
<comment type="subunit">
    <text evidence="7">Homodimer. The dihydroxyacetone kinase complex is composed of a homodimer of DhaM, a homodimer of DhaK and the subunit DhaL.</text>
</comment>
<comment type="function">
    <text evidence="2">Component of the dihydroxyacetone kinase complex, which is responsible for the phosphoenolpyruvate (PEP)-dependent phosphorylation of dihydroxyacetone. DhaM serves as the phosphoryl donor. Is phosphorylated by phosphoenolpyruvate in an EI- and HPr-dependent reaction, and a phosphorelay system on histidine residues finally leads to phosphoryl transfer to DhaL and dihydroxyacetone.</text>
</comment>
<sequence>MSVGLVIVSHSSKIAEGVVELAGQMADGVTIVAAGGTDEGGIGTSFDKVGAAIEAAETGDGVVVLCDLGSAILTTETALDFLDDTARERVAIADAPIVEGAVAAAVAARTGGDRAAVLAAAASANGDAASVDTGADGTGGPDAVTDVTAADADLRTRRVTLVNGSGLHARPAAEFVKAASGFDAAITVDGVDAKSLLRIMALGRGKGSELELTAEGPDADAALDALVALVETGFGED</sequence>
<dbReference type="EC" id="2.7.1.121" evidence="4"/>
<reference evidence="10 11" key="1">
    <citation type="submission" date="2020-07" db="EMBL/GenBank/DDBJ databases">
        <title>Sequencing the genomes of 1000 actinobacteria strains.</title>
        <authorList>
            <person name="Klenk H.-P."/>
        </authorList>
    </citation>
    <scope>NUCLEOTIDE SEQUENCE [LARGE SCALE GENOMIC DNA]</scope>
    <source>
        <strain evidence="10 11">DSM 23141</strain>
    </source>
</reference>
<dbReference type="Pfam" id="PF00381">
    <property type="entry name" value="PTS-HPr"/>
    <property type="match status" value="1"/>
</dbReference>
<comment type="function">
    <text evidence="3">General (non sugar-specific) component of the phosphoenolpyruvate-dependent sugar phosphotransferase system (sugar PTS). This major carbohydrate active-transport system catalyzes the phosphorylation of incoming sugar substrates concomitantly with their translocation across the cell membrane. The phosphoryl group from phosphoenolpyruvate (PEP) is transferred to the phosphoryl carrier protein HPr by enzyme I. Phospho-HPr then transfers it to the PTS EIIA domain.</text>
</comment>
<evidence type="ECO:0000256" key="2">
    <source>
        <dbReference type="ARBA" id="ARBA00002788"/>
    </source>
</evidence>
<dbReference type="InterPro" id="IPR004701">
    <property type="entry name" value="PTS_EIIA_man-typ"/>
</dbReference>
<dbReference type="PROSITE" id="PS00369">
    <property type="entry name" value="PTS_HPR_HIS"/>
    <property type="match status" value="1"/>
</dbReference>
<comment type="catalytic activity">
    <reaction evidence="1">
        <text>dihydroxyacetone + phosphoenolpyruvate = dihydroxyacetone phosphate + pyruvate</text>
        <dbReference type="Rhea" id="RHEA:18381"/>
        <dbReference type="ChEBI" id="CHEBI:15361"/>
        <dbReference type="ChEBI" id="CHEBI:16016"/>
        <dbReference type="ChEBI" id="CHEBI:57642"/>
        <dbReference type="ChEBI" id="CHEBI:58702"/>
        <dbReference type="EC" id="2.7.1.121"/>
    </reaction>
</comment>
<evidence type="ECO:0000256" key="5">
    <source>
        <dbReference type="ARBA" id="ARBA00020422"/>
    </source>
</evidence>
<dbReference type="SUPFAM" id="SSF53062">
    <property type="entry name" value="PTS system fructose IIA component-like"/>
    <property type="match status" value="1"/>
</dbReference>
<accession>A0A852YAB7</accession>
<dbReference type="GO" id="GO:0047324">
    <property type="term" value="F:phosphoenolpyruvate-glycerone phosphotransferase activity"/>
    <property type="evidence" value="ECO:0007669"/>
    <property type="project" value="UniProtKB-EC"/>
</dbReference>
<dbReference type="InterPro" id="IPR036662">
    <property type="entry name" value="PTS_EIIA_man-typ_sf"/>
</dbReference>
<dbReference type="Proteomes" id="UP000553888">
    <property type="component" value="Unassembled WGS sequence"/>
</dbReference>
<name>A0A852YAB7_9MICO</name>
<dbReference type="GO" id="GO:0016020">
    <property type="term" value="C:membrane"/>
    <property type="evidence" value="ECO:0007669"/>
    <property type="project" value="InterPro"/>
</dbReference>
<dbReference type="PROSITE" id="PS51096">
    <property type="entry name" value="PTS_EIIA_TYPE_4"/>
    <property type="match status" value="1"/>
</dbReference>
<dbReference type="GO" id="GO:0009401">
    <property type="term" value="P:phosphoenolpyruvate-dependent sugar phosphotransferase system"/>
    <property type="evidence" value="ECO:0007669"/>
    <property type="project" value="InterPro"/>
</dbReference>
<comment type="caution">
    <text evidence="10">The sequence shown here is derived from an EMBL/GenBank/DDBJ whole genome shotgun (WGS) entry which is preliminary data.</text>
</comment>
<dbReference type="InterPro" id="IPR012844">
    <property type="entry name" value="DhaM_N"/>
</dbReference>
<dbReference type="PRINTS" id="PR00107">
    <property type="entry name" value="PHOSPHOCPHPR"/>
</dbReference>
<evidence type="ECO:0000259" key="9">
    <source>
        <dbReference type="PROSITE" id="PS51350"/>
    </source>
</evidence>
<dbReference type="InterPro" id="IPR000032">
    <property type="entry name" value="HPr-like"/>
</dbReference>
<evidence type="ECO:0000256" key="6">
    <source>
        <dbReference type="ARBA" id="ARBA00022679"/>
    </source>
</evidence>
<dbReference type="Gene3D" id="3.40.50.510">
    <property type="entry name" value="Phosphotransferase system, mannose-type IIA component"/>
    <property type="match status" value="1"/>
</dbReference>
<dbReference type="AlphaFoldDB" id="A0A852YAB7"/>
<dbReference type="Gene3D" id="3.30.1340.10">
    <property type="entry name" value="HPr-like"/>
    <property type="match status" value="1"/>
</dbReference>
<dbReference type="EMBL" id="JACBZY010000001">
    <property type="protein sequence ID" value="NYG99906.1"/>
    <property type="molecule type" value="Genomic_DNA"/>
</dbReference>
<evidence type="ECO:0000313" key="11">
    <source>
        <dbReference type="Proteomes" id="UP000553888"/>
    </source>
</evidence>
<dbReference type="InterPro" id="IPR035895">
    <property type="entry name" value="HPr-like_sf"/>
</dbReference>
<gene>
    <name evidence="10" type="ORF">BJ979_002532</name>
</gene>
<evidence type="ECO:0000256" key="3">
    <source>
        <dbReference type="ARBA" id="ARBA00003681"/>
    </source>
</evidence>
<dbReference type="PANTHER" id="PTHR38594">
    <property type="entry name" value="PEP-DEPENDENT DIHYDROXYACETONE KINASE, PHOSPHORYL DONOR SUBUNIT DHAM"/>
    <property type="match status" value="1"/>
</dbReference>
<keyword evidence="11" id="KW-1185">Reference proteome</keyword>
<dbReference type="SUPFAM" id="SSF55594">
    <property type="entry name" value="HPr-like"/>
    <property type="match status" value="1"/>
</dbReference>
<dbReference type="RefSeq" id="WP_179568396.1">
    <property type="nucleotide sequence ID" value="NZ_JACBZY010000001.1"/>
</dbReference>
<dbReference type="GO" id="GO:0019563">
    <property type="term" value="P:glycerol catabolic process"/>
    <property type="evidence" value="ECO:0007669"/>
    <property type="project" value="InterPro"/>
</dbReference>
<dbReference type="CDD" id="cd00367">
    <property type="entry name" value="PTS-HPr_like"/>
    <property type="match status" value="1"/>
</dbReference>
<evidence type="ECO:0000313" key="10">
    <source>
        <dbReference type="EMBL" id="NYG99906.1"/>
    </source>
</evidence>